<accession>A0A1S0Z669</accession>
<gene>
    <name evidence="2" type="ORF">A7T00_33450</name>
</gene>
<dbReference type="InterPro" id="IPR001875">
    <property type="entry name" value="DED_dom"/>
</dbReference>
<dbReference type="AlphaFoldDB" id="A0A1S0Z669"/>
<evidence type="ECO:0000259" key="1">
    <source>
        <dbReference type="PROSITE" id="PS50168"/>
    </source>
</evidence>
<dbReference type="PANTHER" id="PTHR30121:SF6">
    <property type="entry name" value="SLR6007 PROTEIN"/>
    <property type="match status" value="1"/>
</dbReference>
<dbReference type="InterPro" id="IPR051162">
    <property type="entry name" value="T4SS_component"/>
</dbReference>
<evidence type="ECO:0000313" key="2">
    <source>
        <dbReference type="EMBL" id="OHG56099.1"/>
    </source>
</evidence>
<feature type="domain" description="DED" evidence="1">
    <location>
        <begin position="513"/>
        <end position="591"/>
    </location>
</feature>
<dbReference type="Gene3D" id="3.40.50.300">
    <property type="entry name" value="P-loop containing nucleotide triphosphate hydrolases"/>
    <property type="match status" value="2"/>
</dbReference>
<dbReference type="PANTHER" id="PTHR30121">
    <property type="entry name" value="UNCHARACTERIZED PROTEIN YJGR-RELATED"/>
    <property type="match status" value="1"/>
</dbReference>
<proteinExistence type="predicted"/>
<dbReference type="PIRSF" id="PIRSF015040">
    <property type="entry name" value="ATPase_SAG2001_prd"/>
    <property type="match status" value="1"/>
</dbReference>
<dbReference type="InterPro" id="IPR027417">
    <property type="entry name" value="P-loop_NTPase"/>
</dbReference>
<dbReference type="InterPro" id="IPR016628">
    <property type="entry name" value="ATPase_SAG2001_prd"/>
</dbReference>
<comment type="caution">
    <text evidence="2">The sequence shown here is derived from an EMBL/GenBank/DDBJ whole genome shotgun (WGS) entry which is preliminary data.</text>
</comment>
<reference evidence="2" key="1">
    <citation type="submission" date="2016-09" db="EMBL/GenBank/DDBJ databases">
        <title>Whole genome sequencing of Salmonella enterica.</title>
        <authorList>
            <person name="Bell R."/>
        </authorList>
    </citation>
    <scope>NUCLEOTIDE SEQUENCE [LARGE SCALE GENOMIC DNA]</scope>
    <source>
        <strain evidence="2">CFSAN044978</strain>
    </source>
</reference>
<dbReference type="PROSITE" id="PS50168">
    <property type="entry name" value="DED"/>
    <property type="match status" value="1"/>
</dbReference>
<protein>
    <submittedName>
        <fullName evidence="2">Conjugal transfer protein</fullName>
    </submittedName>
</protein>
<sequence length="835" mass="94938">MELTNNIWAIDDSLILLKDGSVLAVFEVEPQIINTIEDGEKEESKDLVFNYLSSIADYGDFGIYTLNFDLELAKKIELLSHDIEQGVGTSPLANYVISNLAERLEEEVTYLLESKDYLVVPLKSVNVSSDFKVTVKQSVANFRKSVMKMVGFEELPKVDWAKEWQDQKELIQTKLHALNIQEVVKEDLMLLNRIHFLNGQYYDKDSEIIALQNSIENVDETIIEIGSGNALKLVNGEEESYVATIPVYAYPKNVSYLHLEEEIKNIGFPVNKALKVKFSTKSGFYSLSTKARNKRKNLGNTVTETAENDDVQKIEVLESYELLEDFQEKSDNNEPMVTFLHLLQITGDSIEELNVKYDILASRLKDLEVEIVKAVADQIYLFYKFRMTELIDGNREGYLQYSSLRGLCENLFFTKKKVGTDVGFPIGRIDKESASWYGDFKRALDNSTNVVFTNLLQANKIGVHGKETSNPHTAITGATGNGKSFLTKLLFTYHSFLKAKVLYVDPKAEMRTQYLSVLADLEEKGESEELQEYIRSIRFITLDMRKEENRGVLDPFSFLEDEGELTELATVLVASVLDKDTYIKIKPYLLDSLDKVIECRKAGEKVGMLQVFDELEKSSKEEVSTAGYLLKRISKNSLLSLCFADGSQEVLKTDDKTIIVEITGLDMPEGTDKDEMTETQLRSLTVMYALTYFCAIFGEREKDKETMLYLDEAWQIMSTPAGRQVVNRVKRTGRSFNNFLVLITQSVKDLKTSDDTTGFGTVFAFPENTETEAILEHLRVENDDASRAWLENQTMGQCIYYDTFGRKERITVDGTIFPEFLPLFETVKSDLVSVQ</sequence>
<dbReference type="EMBL" id="MLZC01000045">
    <property type="protein sequence ID" value="OHG56099.1"/>
    <property type="molecule type" value="Genomic_DNA"/>
</dbReference>
<name>A0A1S0Z669_SALET</name>
<dbReference type="Pfam" id="PF12846">
    <property type="entry name" value="AAA_10"/>
    <property type="match status" value="1"/>
</dbReference>
<organism evidence="2">
    <name type="scientific">Salmonella enterica subsp. enterica serovar Saintpaul</name>
    <dbReference type="NCBI Taxonomy" id="90105"/>
    <lineage>
        <taxon>Bacteria</taxon>
        <taxon>Pseudomonadati</taxon>
        <taxon>Pseudomonadota</taxon>
        <taxon>Gammaproteobacteria</taxon>
        <taxon>Enterobacterales</taxon>
        <taxon>Enterobacteriaceae</taxon>
        <taxon>Salmonella</taxon>
    </lineage>
</organism>
<dbReference type="SUPFAM" id="SSF52540">
    <property type="entry name" value="P-loop containing nucleoside triphosphate hydrolases"/>
    <property type="match status" value="1"/>
</dbReference>